<sequence>MVFSPLFGGLPATGTFPNEFEQGVLSSEQIANGITIFAIAKNESRYLVEWLAYHLAIGVDRIHVYSNESEDNQTQKLDAIARQDTRVSWQEWASHPGVSPQISAYNDALKRVSTPWVCFIDIDEFLVPLEDGTITDWLATVPSDVSSVHINWRGFGSAGVQSADYELVTRTFNMAAQVGWGNHHHFKTIARAKLATEALIHNVFTSSGRRTVSDFSDFETVNNGLSDRIVYHRIQLNHYQCKTFEEFAARMRRGDANVPEGPGKVRDGSAERFAQLDLNHEENKAIRRFDGEVDKQFEWLRSITSRI</sequence>
<keyword evidence="2" id="KW-0328">Glycosyltransferase</keyword>
<evidence type="ECO:0000313" key="7">
    <source>
        <dbReference type="EMBL" id="MCD7109651.1"/>
    </source>
</evidence>
<name>A0A9X1NTD4_9HYPH</name>
<proteinExistence type="predicted"/>
<keyword evidence="4" id="KW-0812">Transmembrane</keyword>
<comment type="subcellular location">
    <subcellularLocation>
        <location evidence="1">Membrane</location>
        <topology evidence="1">Single-pass membrane protein</topology>
    </subcellularLocation>
</comment>
<evidence type="ECO:0000256" key="3">
    <source>
        <dbReference type="ARBA" id="ARBA00022679"/>
    </source>
</evidence>
<organism evidence="7 8">
    <name type="scientific">Rhizobium quercicola</name>
    <dbReference type="NCBI Taxonomy" id="2901226"/>
    <lineage>
        <taxon>Bacteria</taxon>
        <taxon>Pseudomonadati</taxon>
        <taxon>Pseudomonadota</taxon>
        <taxon>Alphaproteobacteria</taxon>
        <taxon>Hyphomicrobiales</taxon>
        <taxon>Rhizobiaceae</taxon>
        <taxon>Rhizobium/Agrobacterium group</taxon>
        <taxon>Rhizobium</taxon>
    </lineage>
</organism>
<dbReference type="EMBL" id="JAJOZR010000006">
    <property type="protein sequence ID" value="MCD7109651.1"/>
    <property type="molecule type" value="Genomic_DNA"/>
</dbReference>
<dbReference type="InterPro" id="IPR029044">
    <property type="entry name" value="Nucleotide-diphossugar_trans"/>
</dbReference>
<dbReference type="SUPFAM" id="SSF53448">
    <property type="entry name" value="Nucleotide-diphospho-sugar transferases"/>
    <property type="match status" value="1"/>
</dbReference>
<dbReference type="GO" id="GO:0016020">
    <property type="term" value="C:membrane"/>
    <property type="evidence" value="ECO:0007669"/>
    <property type="project" value="UniProtKB-SubCell"/>
</dbReference>
<keyword evidence="5" id="KW-1133">Transmembrane helix</keyword>
<dbReference type="InterPro" id="IPR008166">
    <property type="entry name" value="Glyco_transf_92"/>
</dbReference>
<evidence type="ECO:0000256" key="1">
    <source>
        <dbReference type="ARBA" id="ARBA00004167"/>
    </source>
</evidence>
<keyword evidence="8" id="KW-1185">Reference proteome</keyword>
<keyword evidence="3" id="KW-0808">Transferase</keyword>
<gene>
    <name evidence="7" type="ORF">LRX75_11400</name>
</gene>
<evidence type="ECO:0000256" key="4">
    <source>
        <dbReference type="ARBA" id="ARBA00022692"/>
    </source>
</evidence>
<evidence type="ECO:0000256" key="6">
    <source>
        <dbReference type="ARBA" id="ARBA00023136"/>
    </source>
</evidence>
<evidence type="ECO:0000256" key="2">
    <source>
        <dbReference type="ARBA" id="ARBA00022676"/>
    </source>
</evidence>
<dbReference type="PANTHER" id="PTHR21461">
    <property type="entry name" value="GLYCOSYLTRANSFERASE FAMILY 92 PROTEIN"/>
    <property type="match status" value="1"/>
</dbReference>
<evidence type="ECO:0000313" key="8">
    <source>
        <dbReference type="Proteomes" id="UP001139089"/>
    </source>
</evidence>
<dbReference type="RefSeq" id="WP_231814434.1">
    <property type="nucleotide sequence ID" value="NZ_JAJOZR010000006.1"/>
</dbReference>
<dbReference type="Pfam" id="PF01697">
    <property type="entry name" value="Glyco_transf_92"/>
    <property type="match status" value="1"/>
</dbReference>
<dbReference type="GO" id="GO:0016757">
    <property type="term" value="F:glycosyltransferase activity"/>
    <property type="evidence" value="ECO:0007669"/>
    <property type="project" value="UniProtKB-KW"/>
</dbReference>
<comment type="caution">
    <text evidence="7">The sequence shown here is derived from an EMBL/GenBank/DDBJ whole genome shotgun (WGS) entry which is preliminary data.</text>
</comment>
<dbReference type="PANTHER" id="PTHR21461:SF69">
    <property type="entry name" value="GLYCOSYLTRANSFERASE FAMILY 92 PROTEIN"/>
    <property type="match status" value="1"/>
</dbReference>
<keyword evidence="6" id="KW-0472">Membrane</keyword>
<protein>
    <submittedName>
        <fullName evidence="7">Glycosyltransferase family 92 protein</fullName>
    </submittedName>
</protein>
<evidence type="ECO:0000256" key="5">
    <source>
        <dbReference type="ARBA" id="ARBA00022989"/>
    </source>
</evidence>
<reference evidence="7" key="1">
    <citation type="submission" date="2021-12" db="EMBL/GenBank/DDBJ databases">
        <authorList>
            <person name="Li Y."/>
        </authorList>
    </citation>
    <scope>NUCLEOTIDE SEQUENCE</scope>
    <source>
        <strain evidence="7">DKSPLA3</strain>
    </source>
</reference>
<dbReference type="AlphaFoldDB" id="A0A9X1NTD4"/>
<accession>A0A9X1NTD4</accession>
<dbReference type="GO" id="GO:0005737">
    <property type="term" value="C:cytoplasm"/>
    <property type="evidence" value="ECO:0007669"/>
    <property type="project" value="TreeGrafter"/>
</dbReference>
<dbReference type="Proteomes" id="UP001139089">
    <property type="component" value="Unassembled WGS sequence"/>
</dbReference>